<dbReference type="EnsemblPlants" id="TuG1812G0200004548.01.T02">
    <property type="protein sequence ID" value="TuG1812G0200004548.01.T02"/>
    <property type="gene ID" value="TuG1812G0200004548.01"/>
</dbReference>
<dbReference type="AlphaFoldDB" id="A0A8R7TLC3"/>
<evidence type="ECO:0000256" key="1">
    <source>
        <dbReference type="SAM" id="SignalP"/>
    </source>
</evidence>
<proteinExistence type="predicted"/>
<evidence type="ECO:0008006" key="4">
    <source>
        <dbReference type="Google" id="ProtNLM"/>
    </source>
</evidence>
<keyword evidence="1" id="KW-0732">Signal</keyword>
<dbReference type="PROSITE" id="PS51257">
    <property type="entry name" value="PROKAR_LIPOPROTEIN"/>
    <property type="match status" value="1"/>
</dbReference>
<feature type="signal peptide" evidence="1">
    <location>
        <begin position="1"/>
        <end position="32"/>
    </location>
</feature>
<dbReference type="Proteomes" id="UP000015106">
    <property type="component" value="Chromosome 2"/>
</dbReference>
<reference evidence="2" key="3">
    <citation type="submission" date="2022-06" db="UniProtKB">
        <authorList>
            <consortium name="EnsemblPlants"/>
        </authorList>
    </citation>
    <scope>IDENTIFICATION</scope>
</reference>
<feature type="chain" id="PRO_5035745413" description="Secreted protein" evidence="1">
    <location>
        <begin position="33"/>
        <end position="92"/>
    </location>
</feature>
<evidence type="ECO:0000313" key="3">
    <source>
        <dbReference type="Proteomes" id="UP000015106"/>
    </source>
</evidence>
<dbReference type="Gramene" id="TuG1812G0200004548.01.T02">
    <property type="protein sequence ID" value="TuG1812G0200004548.01.T02"/>
    <property type="gene ID" value="TuG1812G0200004548.01"/>
</dbReference>
<evidence type="ECO:0000313" key="2">
    <source>
        <dbReference type="EnsemblPlants" id="TuG1812G0200004548.01.T02"/>
    </source>
</evidence>
<keyword evidence="3" id="KW-1185">Reference proteome</keyword>
<accession>A0A8R7TLC3</accession>
<protein>
    <recommendedName>
        <fullName evidence="4">Secreted protein</fullName>
    </recommendedName>
</protein>
<name>A0A8R7TLC3_TRIUA</name>
<sequence>MGKAGPGWIRSSRHTSARIGWMLAGWLGWVSCGSDLAPAHIPLPVYAPALICPPTFGLFGLSYFEFDYRTGCSYVHLYCNFSHLCGHLRLLD</sequence>
<reference evidence="3" key="1">
    <citation type="journal article" date="2013" name="Nature">
        <title>Draft genome of the wheat A-genome progenitor Triticum urartu.</title>
        <authorList>
            <person name="Ling H.Q."/>
            <person name="Zhao S."/>
            <person name="Liu D."/>
            <person name="Wang J."/>
            <person name="Sun H."/>
            <person name="Zhang C."/>
            <person name="Fan H."/>
            <person name="Li D."/>
            <person name="Dong L."/>
            <person name="Tao Y."/>
            <person name="Gao C."/>
            <person name="Wu H."/>
            <person name="Li Y."/>
            <person name="Cui Y."/>
            <person name="Guo X."/>
            <person name="Zheng S."/>
            <person name="Wang B."/>
            <person name="Yu K."/>
            <person name="Liang Q."/>
            <person name="Yang W."/>
            <person name="Lou X."/>
            <person name="Chen J."/>
            <person name="Feng M."/>
            <person name="Jian J."/>
            <person name="Zhang X."/>
            <person name="Luo G."/>
            <person name="Jiang Y."/>
            <person name="Liu J."/>
            <person name="Wang Z."/>
            <person name="Sha Y."/>
            <person name="Zhang B."/>
            <person name="Wu H."/>
            <person name="Tang D."/>
            <person name="Shen Q."/>
            <person name="Xue P."/>
            <person name="Zou S."/>
            <person name="Wang X."/>
            <person name="Liu X."/>
            <person name="Wang F."/>
            <person name="Yang Y."/>
            <person name="An X."/>
            <person name="Dong Z."/>
            <person name="Zhang K."/>
            <person name="Zhang X."/>
            <person name="Luo M.C."/>
            <person name="Dvorak J."/>
            <person name="Tong Y."/>
            <person name="Wang J."/>
            <person name="Yang H."/>
            <person name="Li Z."/>
            <person name="Wang D."/>
            <person name="Zhang A."/>
            <person name="Wang J."/>
        </authorList>
    </citation>
    <scope>NUCLEOTIDE SEQUENCE</scope>
    <source>
        <strain evidence="3">cv. G1812</strain>
    </source>
</reference>
<organism evidence="2 3">
    <name type="scientific">Triticum urartu</name>
    <name type="common">Red wild einkorn</name>
    <name type="synonym">Crithodium urartu</name>
    <dbReference type="NCBI Taxonomy" id="4572"/>
    <lineage>
        <taxon>Eukaryota</taxon>
        <taxon>Viridiplantae</taxon>
        <taxon>Streptophyta</taxon>
        <taxon>Embryophyta</taxon>
        <taxon>Tracheophyta</taxon>
        <taxon>Spermatophyta</taxon>
        <taxon>Magnoliopsida</taxon>
        <taxon>Liliopsida</taxon>
        <taxon>Poales</taxon>
        <taxon>Poaceae</taxon>
        <taxon>BOP clade</taxon>
        <taxon>Pooideae</taxon>
        <taxon>Triticodae</taxon>
        <taxon>Triticeae</taxon>
        <taxon>Triticinae</taxon>
        <taxon>Triticum</taxon>
    </lineage>
</organism>
<reference evidence="2" key="2">
    <citation type="submission" date="2018-03" db="EMBL/GenBank/DDBJ databases">
        <title>The Triticum urartu genome reveals the dynamic nature of wheat genome evolution.</title>
        <authorList>
            <person name="Ling H."/>
            <person name="Ma B."/>
            <person name="Shi X."/>
            <person name="Liu H."/>
            <person name="Dong L."/>
            <person name="Sun H."/>
            <person name="Cao Y."/>
            <person name="Gao Q."/>
            <person name="Zheng S."/>
            <person name="Li Y."/>
            <person name="Yu Y."/>
            <person name="Du H."/>
            <person name="Qi M."/>
            <person name="Li Y."/>
            <person name="Yu H."/>
            <person name="Cui Y."/>
            <person name="Wang N."/>
            <person name="Chen C."/>
            <person name="Wu H."/>
            <person name="Zhao Y."/>
            <person name="Zhang J."/>
            <person name="Li Y."/>
            <person name="Zhou W."/>
            <person name="Zhang B."/>
            <person name="Hu W."/>
            <person name="Eijk M."/>
            <person name="Tang J."/>
            <person name="Witsenboer H."/>
            <person name="Zhao S."/>
            <person name="Li Z."/>
            <person name="Zhang A."/>
            <person name="Wang D."/>
            <person name="Liang C."/>
        </authorList>
    </citation>
    <scope>NUCLEOTIDE SEQUENCE [LARGE SCALE GENOMIC DNA]</scope>
    <source>
        <strain evidence="2">cv. G1812</strain>
    </source>
</reference>